<protein>
    <submittedName>
        <fullName evidence="1">YdeI/OmpD-associated family protein</fullName>
    </submittedName>
</protein>
<keyword evidence="2" id="KW-1185">Reference proteome</keyword>
<evidence type="ECO:0000313" key="1">
    <source>
        <dbReference type="EMBL" id="WDA59209.1"/>
    </source>
</evidence>
<dbReference type="RefSeq" id="WP_273989580.1">
    <property type="nucleotide sequence ID" value="NZ_BAABQT010000006.1"/>
</dbReference>
<dbReference type="Pfam" id="PF08922">
    <property type="entry name" value="DUF1905"/>
    <property type="match status" value="1"/>
</dbReference>
<sequence>MPTFTATLKQEGRTATGIEVPPEIMEALGGGKKPAVTVTLNGYAYRSTIGVMGGRSMIPVSAGHRGNAGLSAGDSVQVTLELDTAPREVDVPEDLQAALDANPTALAAFARLSYSGKRQHTLSVEGTKNPETRARRVAKAVGTLSGGA</sequence>
<dbReference type="Gene3D" id="2.40.30.100">
    <property type="entry name" value="AF2212/PG0164-like"/>
    <property type="match status" value="1"/>
</dbReference>
<reference evidence="1 2" key="1">
    <citation type="submission" date="2022-12" db="EMBL/GenBank/DDBJ databases">
        <title>Genome Sequence of Deinococcus aquaticus Type Strain PB314.</title>
        <authorList>
            <person name="Albert C."/>
            <person name="Hill J."/>
            <person name="Boren L."/>
            <person name="Scholz-Ng S."/>
            <person name="Fatema N."/>
            <person name="Grosso R."/>
            <person name="Soboslay E."/>
            <person name="Tuohy J."/>
        </authorList>
    </citation>
    <scope>NUCLEOTIDE SEQUENCE [LARGE SCALE GENOMIC DNA]</scope>
    <source>
        <strain evidence="1 2">PB-314</strain>
    </source>
</reference>
<dbReference type="EMBL" id="CP115165">
    <property type="protein sequence ID" value="WDA59209.1"/>
    <property type="molecule type" value="Genomic_DNA"/>
</dbReference>
<name>A0ABY7V1Z7_9DEIO</name>
<gene>
    <name evidence="1" type="ORF">M8445_03055</name>
</gene>
<dbReference type="InterPro" id="IPR037079">
    <property type="entry name" value="AF2212/PG0164-like_sf"/>
</dbReference>
<accession>A0ABY7V1Z7</accession>
<dbReference type="Pfam" id="PF13376">
    <property type="entry name" value="OmdA"/>
    <property type="match status" value="1"/>
</dbReference>
<organism evidence="1 2">
    <name type="scientific">Deinococcus aquaticus</name>
    <dbReference type="NCBI Taxonomy" id="328692"/>
    <lineage>
        <taxon>Bacteria</taxon>
        <taxon>Thermotogati</taxon>
        <taxon>Deinococcota</taxon>
        <taxon>Deinococci</taxon>
        <taxon>Deinococcales</taxon>
        <taxon>Deinococcaceae</taxon>
        <taxon>Deinococcus</taxon>
    </lineage>
</organism>
<proteinExistence type="predicted"/>
<evidence type="ECO:0000313" key="2">
    <source>
        <dbReference type="Proteomes" id="UP001217044"/>
    </source>
</evidence>
<dbReference type="Proteomes" id="UP001217044">
    <property type="component" value="Chromosome"/>
</dbReference>
<dbReference type="InterPro" id="IPR015018">
    <property type="entry name" value="DUF1905"/>
</dbReference>
<dbReference type="SUPFAM" id="SSF141694">
    <property type="entry name" value="AF2212/PG0164-like"/>
    <property type="match status" value="1"/>
</dbReference>